<name>A0A918RLT9_9GAMM</name>
<dbReference type="EMBL" id="BMXA01000002">
    <property type="protein sequence ID" value="GHA04717.1"/>
    <property type="molecule type" value="Genomic_DNA"/>
</dbReference>
<proteinExistence type="predicted"/>
<keyword evidence="3" id="KW-1185">Reference proteome</keyword>
<feature type="transmembrane region" description="Helical" evidence="1">
    <location>
        <begin position="6"/>
        <end position="30"/>
    </location>
</feature>
<reference evidence="2" key="2">
    <citation type="submission" date="2020-09" db="EMBL/GenBank/DDBJ databases">
        <authorList>
            <person name="Sun Q."/>
            <person name="Kim S."/>
        </authorList>
    </citation>
    <scope>NUCLEOTIDE SEQUENCE</scope>
    <source>
        <strain evidence="2">KCTC 12711</strain>
    </source>
</reference>
<comment type="caution">
    <text evidence="2">The sequence shown here is derived from an EMBL/GenBank/DDBJ whole genome shotgun (WGS) entry which is preliminary data.</text>
</comment>
<gene>
    <name evidence="2" type="ORF">GCM10008090_12680</name>
</gene>
<keyword evidence="1" id="KW-0472">Membrane</keyword>
<evidence type="ECO:0000256" key="1">
    <source>
        <dbReference type="SAM" id="Phobius"/>
    </source>
</evidence>
<dbReference type="SUPFAM" id="SSF52266">
    <property type="entry name" value="SGNH hydrolase"/>
    <property type="match status" value="1"/>
</dbReference>
<evidence type="ECO:0000313" key="2">
    <source>
        <dbReference type="EMBL" id="GHA04717.1"/>
    </source>
</evidence>
<dbReference type="AlphaFoldDB" id="A0A918RLT9"/>
<accession>A0A918RLT9</accession>
<evidence type="ECO:0000313" key="3">
    <source>
        <dbReference type="Proteomes" id="UP000614811"/>
    </source>
</evidence>
<organism evidence="2 3">
    <name type="scientific">Arenicella chitinivorans</name>
    <dbReference type="NCBI Taxonomy" id="1329800"/>
    <lineage>
        <taxon>Bacteria</taxon>
        <taxon>Pseudomonadati</taxon>
        <taxon>Pseudomonadota</taxon>
        <taxon>Gammaproteobacteria</taxon>
        <taxon>Arenicellales</taxon>
        <taxon>Arenicellaceae</taxon>
        <taxon>Arenicella</taxon>
    </lineage>
</organism>
<dbReference type="Proteomes" id="UP000614811">
    <property type="component" value="Unassembled WGS sequence"/>
</dbReference>
<keyword evidence="1" id="KW-1133">Transmembrane helix</keyword>
<keyword evidence="1" id="KW-0812">Transmembrane</keyword>
<sequence length="438" mass="49515">MHNVIYWLKVALINVAVLFVLLELTAFSIYRIQYGANFYQHPPQVELLPEVVQGRVALKKYLHPYFGYLNYPPGARFGNRKYNNFGFHSAGVDYPYVKSAPNEYVIGIFGGSVAQQIFVKSRADIIRGLKADERFKDKEIVVLTFAQGGYKQPQQLQLLTYFLSIGQQFDTVINLDGFNEIVLSEKNSRQGLSITMPSAGHMLEMMDILNQSELSSEKIEALADISRLKRKINRMAESANQSKLACSWLWATTLRKRAYRTLNESIVAYQSIPSRPSEDSVVYLNPSLEPLTRDQALEKAADYWRDASILMHKVATANNIKYVHILQPNQYFGNRVFGPEESNVAIDHSHNYSANAIEGYPRLAARIDDFEQHGVHFASGLGIMDSEPGMVYADACCHFNSTGTKLIAEFIVKQVLDAHRYPFKSHAVNLVEQVVDAD</sequence>
<reference evidence="2" key="1">
    <citation type="journal article" date="2014" name="Int. J. Syst. Evol. Microbiol.">
        <title>Complete genome sequence of Corynebacterium casei LMG S-19264T (=DSM 44701T), isolated from a smear-ripened cheese.</title>
        <authorList>
            <consortium name="US DOE Joint Genome Institute (JGI-PGF)"/>
            <person name="Walter F."/>
            <person name="Albersmeier A."/>
            <person name="Kalinowski J."/>
            <person name="Ruckert C."/>
        </authorList>
    </citation>
    <scope>NUCLEOTIDE SEQUENCE</scope>
    <source>
        <strain evidence="2">KCTC 12711</strain>
    </source>
</reference>
<dbReference type="RefSeq" id="WP_189399200.1">
    <property type="nucleotide sequence ID" value="NZ_BMXA01000002.1"/>
</dbReference>
<protein>
    <submittedName>
        <fullName evidence="2">Uncharacterized protein</fullName>
    </submittedName>
</protein>